<protein>
    <submittedName>
        <fullName evidence="2">Uncharacterized protein</fullName>
    </submittedName>
</protein>
<proteinExistence type="predicted"/>
<evidence type="ECO:0000313" key="3">
    <source>
        <dbReference type="Proteomes" id="UP000298663"/>
    </source>
</evidence>
<dbReference type="STRING" id="34508.A0A4U5MM37"/>
<dbReference type="EMBL" id="AZBU02000007">
    <property type="protein sequence ID" value="TKR70566.1"/>
    <property type="molecule type" value="Genomic_DNA"/>
</dbReference>
<evidence type="ECO:0000313" key="2">
    <source>
        <dbReference type="EMBL" id="TKR70566.1"/>
    </source>
</evidence>
<feature type="region of interest" description="Disordered" evidence="1">
    <location>
        <begin position="74"/>
        <end position="94"/>
    </location>
</feature>
<organism evidence="2 3">
    <name type="scientific">Steinernema carpocapsae</name>
    <name type="common">Entomopathogenic nematode</name>
    <dbReference type="NCBI Taxonomy" id="34508"/>
    <lineage>
        <taxon>Eukaryota</taxon>
        <taxon>Metazoa</taxon>
        <taxon>Ecdysozoa</taxon>
        <taxon>Nematoda</taxon>
        <taxon>Chromadorea</taxon>
        <taxon>Rhabditida</taxon>
        <taxon>Tylenchina</taxon>
        <taxon>Panagrolaimomorpha</taxon>
        <taxon>Strongyloidoidea</taxon>
        <taxon>Steinernematidae</taxon>
        <taxon>Steinernema</taxon>
    </lineage>
</organism>
<name>A0A4U5MM37_STECR</name>
<keyword evidence="3" id="KW-1185">Reference proteome</keyword>
<sequence>MSYVRRDKKGYTVNPLPPGFNVWKSHQDEEQLIEVPGSSIDDTIVEEVVSPPPYPNTVVETSFATDVCCVGPPGDPGFDGIDGEEGFPGDDYQDQEECQICPQGPPGKPGLQGLRGAVRAEALVLQA</sequence>
<accession>A0A4U5MM37</accession>
<comment type="caution">
    <text evidence="2">The sequence shown here is derived from an EMBL/GenBank/DDBJ whole genome shotgun (WGS) entry which is preliminary data.</text>
</comment>
<dbReference type="AlphaFoldDB" id="A0A4U5MM37"/>
<dbReference type="Proteomes" id="UP000298663">
    <property type="component" value="Unassembled WGS sequence"/>
</dbReference>
<feature type="compositionally biased region" description="Acidic residues" evidence="1">
    <location>
        <begin position="81"/>
        <end position="94"/>
    </location>
</feature>
<reference evidence="2 3" key="2">
    <citation type="journal article" date="2019" name="G3 (Bethesda)">
        <title>Hybrid Assembly of the Genome of the Entomopathogenic Nematode Steinernema carpocapsae Identifies the X-Chromosome.</title>
        <authorList>
            <person name="Serra L."/>
            <person name="Macchietto M."/>
            <person name="Macias-Munoz A."/>
            <person name="McGill C.J."/>
            <person name="Rodriguez I.M."/>
            <person name="Rodriguez B."/>
            <person name="Murad R."/>
            <person name="Mortazavi A."/>
        </authorList>
    </citation>
    <scope>NUCLEOTIDE SEQUENCE [LARGE SCALE GENOMIC DNA]</scope>
    <source>
        <strain evidence="2 3">ALL</strain>
    </source>
</reference>
<reference evidence="2 3" key="1">
    <citation type="journal article" date="2015" name="Genome Biol.">
        <title>Comparative genomics of Steinernema reveals deeply conserved gene regulatory networks.</title>
        <authorList>
            <person name="Dillman A.R."/>
            <person name="Macchietto M."/>
            <person name="Porter C.F."/>
            <person name="Rogers A."/>
            <person name="Williams B."/>
            <person name="Antoshechkin I."/>
            <person name="Lee M.M."/>
            <person name="Goodwin Z."/>
            <person name="Lu X."/>
            <person name="Lewis E.E."/>
            <person name="Goodrich-Blair H."/>
            <person name="Stock S.P."/>
            <person name="Adams B.J."/>
            <person name="Sternberg P.W."/>
            <person name="Mortazavi A."/>
        </authorList>
    </citation>
    <scope>NUCLEOTIDE SEQUENCE [LARGE SCALE GENOMIC DNA]</scope>
    <source>
        <strain evidence="2 3">ALL</strain>
    </source>
</reference>
<gene>
    <name evidence="2" type="ORF">L596_022574</name>
</gene>
<evidence type="ECO:0000256" key="1">
    <source>
        <dbReference type="SAM" id="MobiDB-lite"/>
    </source>
</evidence>